<dbReference type="AlphaFoldDB" id="A0A5A7PRQ0"/>
<keyword evidence="3" id="KW-1185">Reference proteome</keyword>
<organism evidence="2 3">
    <name type="scientific">Striga asiatica</name>
    <name type="common">Asiatic witchweed</name>
    <name type="synonym">Buchnera asiatica</name>
    <dbReference type="NCBI Taxonomy" id="4170"/>
    <lineage>
        <taxon>Eukaryota</taxon>
        <taxon>Viridiplantae</taxon>
        <taxon>Streptophyta</taxon>
        <taxon>Embryophyta</taxon>
        <taxon>Tracheophyta</taxon>
        <taxon>Spermatophyta</taxon>
        <taxon>Magnoliopsida</taxon>
        <taxon>eudicotyledons</taxon>
        <taxon>Gunneridae</taxon>
        <taxon>Pentapetalae</taxon>
        <taxon>asterids</taxon>
        <taxon>lamiids</taxon>
        <taxon>Lamiales</taxon>
        <taxon>Orobanchaceae</taxon>
        <taxon>Buchnereae</taxon>
        <taxon>Striga</taxon>
    </lineage>
</organism>
<gene>
    <name evidence="2" type="ORF">STAS_11755</name>
</gene>
<evidence type="ECO:0000313" key="3">
    <source>
        <dbReference type="Proteomes" id="UP000325081"/>
    </source>
</evidence>
<dbReference type="EMBL" id="BKCP01004961">
    <property type="protein sequence ID" value="GER35469.1"/>
    <property type="molecule type" value="Genomic_DNA"/>
</dbReference>
<feature type="region of interest" description="Disordered" evidence="1">
    <location>
        <begin position="1"/>
        <end position="99"/>
    </location>
</feature>
<accession>A0A5A7PRQ0</accession>
<comment type="caution">
    <text evidence="2">The sequence shown here is derived from an EMBL/GenBank/DDBJ whole genome shotgun (WGS) entry which is preliminary data.</text>
</comment>
<evidence type="ECO:0000313" key="2">
    <source>
        <dbReference type="EMBL" id="GER35469.1"/>
    </source>
</evidence>
<reference evidence="3" key="1">
    <citation type="journal article" date="2019" name="Curr. Biol.">
        <title>Genome Sequence of Striga asiatica Provides Insight into the Evolution of Plant Parasitism.</title>
        <authorList>
            <person name="Yoshida S."/>
            <person name="Kim S."/>
            <person name="Wafula E.K."/>
            <person name="Tanskanen J."/>
            <person name="Kim Y.M."/>
            <person name="Honaas L."/>
            <person name="Yang Z."/>
            <person name="Spallek T."/>
            <person name="Conn C.E."/>
            <person name="Ichihashi Y."/>
            <person name="Cheong K."/>
            <person name="Cui S."/>
            <person name="Der J.P."/>
            <person name="Gundlach H."/>
            <person name="Jiao Y."/>
            <person name="Hori C."/>
            <person name="Ishida J.K."/>
            <person name="Kasahara H."/>
            <person name="Kiba T."/>
            <person name="Kim M.S."/>
            <person name="Koo N."/>
            <person name="Laohavisit A."/>
            <person name="Lee Y.H."/>
            <person name="Lumba S."/>
            <person name="McCourt P."/>
            <person name="Mortimer J.C."/>
            <person name="Mutuku J.M."/>
            <person name="Nomura T."/>
            <person name="Sasaki-Sekimoto Y."/>
            <person name="Seto Y."/>
            <person name="Wang Y."/>
            <person name="Wakatake T."/>
            <person name="Sakakibara H."/>
            <person name="Demura T."/>
            <person name="Yamaguchi S."/>
            <person name="Yoneyama K."/>
            <person name="Manabe R.I."/>
            <person name="Nelson D.C."/>
            <person name="Schulman A.H."/>
            <person name="Timko M.P."/>
            <person name="dePamphilis C.W."/>
            <person name="Choi D."/>
            <person name="Shirasu K."/>
        </authorList>
    </citation>
    <scope>NUCLEOTIDE SEQUENCE [LARGE SCALE GENOMIC DNA]</scope>
    <source>
        <strain evidence="3">cv. UVA1</strain>
    </source>
</reference>
<name>A0A5A7PRQ0_STRAF</name>
<evidence type="ECO:0000256" key="1">
    <source>
        <dbReference type="SAM" id="MobiDB-lite"/>
    </source>
</evidence>
<sequence>MDDENPNALDDPSMQPEPGDGSSTQIHEDFPDLLKSNPPSLSHSRSSKKPRTLSRIEDPLEQPQPRVNPQIPLNTTVDGTHSAAPHTFTAGTSTPSAAPNALSAGLRVSFRDTVTGEDTDVTVDFSRPKLDIQISTSFKESLITMWLSSNYWG</sequence>
<protein>
    <submittedName>
        <fullName evidence="2">Solute carrier family 35 member G2</fullName>
    </submittedName>
</protein>
<proteinExistence type="predicted"/>
<dbReference type="Proteomes" id="UP000325081">
    <property type="component" value="Unassembled WGS sequence"/>
</dbReference>
<feature type="compositionally biased region" description="Polar residues" evidence="1">
    <location>
        <begin position="65"/>
        <end position="79"/>
    </location>
</feature>
<feature type="compositionally biased region" description="Low complexity" evidence="1">
    <location>
        <begin position="35"/>
        <end position="44"/>
    </location>
</feature>